<dbReference type="SMART" id="SM00563">
    <property type="entry name" value="PlsC"/>
    <property type="match status" value="1"/>
</dbReference>
<evidence type="ECO:0000256" key="1">
    <source>
        <dbReference type="ARBA" id="ARBA00005189"/>
    </source>
</evidence>
<dbReference type="PANTHER" id="PTHR10434">
    <property type="entry name" value="1-ACYL-SN-GLYCEROL-3-PHOSPHATE ACYLTRANSFERASE"/>
    <property type="match status" value="1"/>
</dbReference>
<keyword evidence="3 6" id="KW-0012">Acyltransferase</keyword>
<dbReference type="PANTHER" id="PTHR10434:SF40">
    <property type="entry name" value="1-ACYL-SN-GLYCEROL-3-PHOSPHATE ACYLTRANSFERASE"/>
    <property type="match status" value="1"/>
</dbReference>
<comment type="pathway">
    <text evidence="1">Lipid metabolism.</text>
</comment>
<protein>
    <submittedName>
        <fullName evidence="6">1-acyl-sn-glycerol-3-phosphate acyltransferase</fullName>
    </submittedName>
</protein>
<evidence type="ECO:0000313" key="7">
    <source>
        <dbReference type="Proteomes" id="UP001198862"/>
    </source>
</evidence>
<name>A0ABS8KQG0_9HYPH</name>
<feature type="domain" description="Phospholipid/glycerol acyltransferase" evidence="5">
    <location>
        <begin position="73"/>
        <end position="187"/>
    </location>
</feature>
<comment type="caution">
    <text evidence="6">The sequence shown here is derived from an EMBL/GenBank/DDBJ whole genome shotgun (WGS) entry which is preliminary data.</text>
</comment>
<keyword evidence="4" id="KW-0472">Membrane</keyword>
<evidence type="ECO:0000256" key="3">
    <source>
        <dbReference type="ARBA" id="ARBA00023315"/>
    </source>
</evidence>
<dbReference type="EMBL" id="JAJISD010000001">
    <property type="protein sequence ID" value="MCC8428321.1"/>
    <property type="molecule type" value="Genomic_DNA"/>
</dbReference>
<evidence type="ECO:0000313" key="6">
    <source>
        <dbReference type="EMBL" id="MCC8428321.1"/>
    </source>
</evidence>
<dbReference type="Proteomes" id="UP001198862">
    <property type="component" value="Unassembled WGS sequence"/>
</dbReference>
<keyword evidence="7" id="KW-1185">Reference proteome</keyword>
<evidence type="ECO:0000259" key="5">
    <source>
        <dbReference type="SMART" id="SM00563"/>
    </source>
</evidence>
<feature type="transmembrane region" description="Helical" evidence="4">
    <location>
        <begin position="9"/>
        <end position="30"/>
    </location>
</feature>
<evidence type="ECO:0000256" key="2">
    <source>
        <dbReference type="ARBA" id="ARBA00022679"/>
    </source>
</evidence>
<keyword evidence="4" id="KW-0812">Transmembrane</keyword>
<accession>A0ABS8KQG0</accession>
<dbReference type="RefSeq" id="WP_230549515.1">
    <property type="nucleotide sequence ID" value="NZ_JAJISD010000001.1"/>
</dbReference>
<keyword evidence="2" id="KW-0808">Transferase</keyword>
<dbReference type="GO" id="GO:0016746">
    <property type="term" value="F:acyltransferase activity"/>
    <property type="evidence" value="ECO:0007669"/>
    <property type="project" value="UniProtKB-KW"/>
</dbReference>
<feature type="transmembrane region" description="Helical" evidence="4">
    <location>
        <begin position="36"/>
        <end position="52"/>
    </location>
</feature>
<dbReference type="CDD" id="cd07989">
    <property type="entry name" value="LPLAT_AGPAT-like"/>
    <property type="match status" value="1"/>
</dbReference>
<proteinExistence type="predicted"/>
<dbReference type="SUPFAM" id="SSF69593">
    <property type="entry name" value="Glycerol-3-phosphate (1)-acyltransferase"/>
    <property type="match status" value="1"/>
</dbReference>
<organism evidence="6 7">
    <name type="scientific">Reyranella aquatilis</name>
    <dbReference type="NCBI Taxonomy" id="2035356"/>
    <lineage>
        <taxon>Bacteria</taxon>
        <taxon>Pseudomonadati</taxon>
        <taxon>Pseudomonadota</taxon>
        <taxon>Alphaproteobacteria</taxon>
        <taxon>Hyphomicrobiales</taxon>
        <taxon>Reyranellaceae</taxon>
        <taxon>Reyranella</taxon>
    </lineage>
</organism>
<dbReference type="InterPro" id="IPR002123">
    <property type="entry name" value="Plipid/glycerol_acylTrfase"/>
</dbReference>
<dbReference type="Pfam" id="PF01553">
    <property type="entry name" value="Acyltransferase"/>
    <property type="match status" value="1"/>
</dbReference>
<gene>
    <name evidence="6" type="ORF">LJ725_05055</name>
</gene>
<keyword evidence="4" id="KW-1133">Transmembrane helix</keyword>
<sequence length="244" mass="27027">MIGLGLRSFFFNVGWYAGTTIIAIVGSPILLMPRRFVVAWSLFWIDFCLWWLRITCRLTHRVGGLENMPAGPVIFACKHQSSWETLAFSRLFPGAATVMKRELVLIPVVGWAMARVGNIAVERGDGSKALRGLVKQAKATLAEGRSILIFPEGTRVAVGDERPYQVGTAALYRQLGVPVVPVALNSGLFWGRRKFIKRPGVIDVEILPAIPPGLSRDAFMKTLRERIEGATNRLVADAQARERK</sequence>
<reference evidence="6 7" key="1">
    <citation type="submission" date="2021-11" db="EMBL/GenBank/DDBJ databases">
        <authorList>
            <person name="Lee D.-H."/>
            <person name="Kim S.-B."/>
        </authorList>
    </citation>
    <scope>NUCLEOTIDE SEQUENCE [LARGE SCALE GENOMIC DNA]</scope>
    <source>
        <strain evidence="6 7">KCTC 52223</strain>
    </source>
</reference>
<evidence type="ECO:0000256" key="4">
    <source>
        <dbReference type="SAM" id="Phobius"/>
    </source>
</evidence>